<dbReference type="SUPFAM" id="SSF89957">
    <property type="entry name" value="MTH1187/YkoF-like"/>
    <property type="match status" value="1"/>
</dbReference>
<organism evidence="2">
    <name type="scientific">marine sediment metagenome</name>
    <dbReference type="NCBI Taxonomy" id="412755"/>
    <lineage>
        <taxon>unclassified sequences</taxon>
        <taxon>metagenomes</taxon>
        <taxon>ecological metagenomes</taxon>
    </lineage>
</organism>
<dbReference type="InterPro" id="IPR029756">
    <property type="entry name" value="MTH1187/YkoF-like"/>
</dbReference>
<evidence type="ECO:0000259" key="1">
    <source>
        <dbReference type="Pfam" id="PF01910"/>
    </source>
</evidence>
<feature type="domain" description="Thiamine-binding protein" evidence="1">
    <location>
        <begin position="1"/>
        <end position="31"/>
    </location>
</feature>
<protein>
    <recommendedName>
        <fullName evidence="1">Thiamine-binding protein domain-containing protein</fullName>
    </recommendedName>
</protein>
<evidence type="ECO:0000313" key="2">
    <source>
        <dbReference type="EMBL" id="GAI12581.1"/>
    </source>
</evidence>
<dbReference type="InterPro" id="IPR002767">
    <property type="entry name" value="Thiamine_BP"/>
</dbReference>
<proteinExistence type="predicted"/>
<accession>X1M3F1</accession>
<dbReference type="AlphaFoldDB" id="X1M3F1"/>
<dbReference type="EMBL" id="BARV01011823">
    <property type="protein sequence ID" value="GAI12581.1"/>
    <property type="molecule type" value="Genomic_DNA"/>
</dbReference>
<gene>
    <name evidence="2" type="ORF">S06H3_22216</name>
</gene>
<feature type="non-terminal residue" evidence="2">
    <location>
        <position position="1"/>
    </location>
</feature>
<name>X1M3F1_9ZZZZ</name>
<dbReference type="Pfam" id="PF01910">
    <property type="entry name" value="Thiamine_BP"/>
    <property type="match status" value="1"/>
</dbReference>
<sequence>FDEGVARVATTVKIDDRRDKALTMKGKVNSVMRKLGH</sequence>
<comment type="caution">
    <text evidence="2">The sequence shown here is derived from an EMBL/GenBank/DDBJ whole genome shotgun (WGS) entry which is preliminary data.</text>
</comment>
<dbReference type="Gene3D" id="3.30.70.930">
    <property type="match status" value="1"/>
</dbReference>
<reference evidence="2" key="1">
    <citation type="journal article" date="2014" name="Front. Microbiol.">
        <title>High frequency of phylogenetically diverse reductive dehalogenase-homologous genes in deep subseafloor sedimentary metagenomes.</title>
        <authorList>
            <person name="Kawai M."/>
            <person name="Futagami T."/>
            <person name="Toyoda A."/>
            <person name="Takaki Y."/>
            <person name="Nishi S."/>
            <person name="Hori S."/>
            <person name="Arai W."/>
            <person name="Tsubouchi T."/>
            <person name="Morono Y."/>
            <person name="Uchiyama I."/>
            <person name="Ito T."/>
            <person name="Fujiyama A."/>
            <person name="Inagaki F."/>
            <person name="Takami H."/>
        </authorList>
    </citation>
    <scope>NUCLEOTIDE SEQUENCE</scope>
    <source>
        <strain evidence="2">Expedition CK06-06</strain>
    </source>
</reference>